<evidence type="ECO:0000313" key="3">
    <source>
        <dbReference type="Proteomes" id="UP000002258"/>
    </source>
</evidence>
<dbReference type="RefSeq" id="XP_001383594.2">
    <property type="nucleotide sequence ID" value="XM_001383557.1"/>
</dbReference>
<feature type="region of interest" description="Disordered" evidence="1">
    <location>
        <begin position="559"/>
        <end position="638"/>
    </location>
</feature>
<dbReference type="eggNOG" id="ENOG502RQ09">
    <property type="taxonomic scope" value="Eukaryota"/>
</dbReference>
<dbReference type="KEGG" id="pic:PICST_31047"/>
<feature type="compositionally biased region" description="Basic and acidic residues" evidence="1">
    <location>
        <begin position="419"/>
        <end position="444"/>
    </location>
</feature>
<organism evidence="2 3">
    <name type="scientific">Scheffersomyces stipitis (strain ATCC 58785 / CBS 6054 / NBRC 10063 / NRRL Y-11545)</name>
    <name type="common">Yeast</name>
    <name type="synonym">Pichia stipitis</name>
    <dbReference type="NCBI Taxonomy" id="322104"/>
    <lineage>
        <taxon>Eukaryota</taxon>
        <taxon>Fungi</taxon>
        <taxon>Dikarya</taxon>
        <taxon>Ascomycota</taxon>
        <taxon>Saccharomycotina</taxon>
        <taxon>Pichiomycetes</taxon>
        <taxon>Debaryomycetaceae</taxon>
        <taxon>Scheffersomyces</taxon>
    </lineage>
</organism>
<dbReference type="Proteomes" id="UP000002258">
    <property type="component" value="Chromosome 3"/>
</dbReference>
<dbReference type="EMBL" id="CP000497">
    <property type="protein sequence ID" value="ABN65565.2"/>
    <property type="molecule type" value="Genomic_DNA"/>
</dbReference>
<dbReference type="GeneID" id="4838087"/>
<feature type="compositionally biased region" description="Low complexity" evidence="1">
    <location>
        <begin position="34"/>
        <end position="51"/>
    </location>
</feature>
<dbReference type="InParanoid" id="A3LSG7"/>
<dbReference type="HOGENOM" id="CLU_350581_0_0_1"/>
<evidence type="ECO:0000313" key="2">
    <source>
        <dbReference type="EMBL" id="ABN65565.2"/>
    </source>
</evidence>
<feature type="region of interest" description="Disordered" evidence="1">
    <location>
        <begin position="740"/>
        <end position="803"/>
    </location>
</feature>
<dbReference type="OMA" id="IYSHHRI"/>
<protein>
    <submittedName>
        <fullName evidence="2">Uncharacterized protein</fullName>
    </submittedName>
</protein>
<feature type="compositionally biased region" description="Basic and acidic residues" evidence="1">
    <location>
        <begin position="785"/>
        <end position="803"/>
    </location>
</feature>
<accession>A3LSG7</accession>
<dbReference type="OrthoDB" id="4026705at2759"/>
<feature type="region of interest" description="Disordered" evidence="1">
    <location>
        <begin position="24"/>
        <end position="58"/>
    </location>
</feature>
<feature type="region of interest" description="Disordered" evidence="1">
    <location>
        <begin position="381"/>
        <end position="444"/>
    </location>
</feature>
<proteinExistence type="predicted"/>
<evidence type="ECO:0000256" key="1">
    <source>
        <dbReference type="SAM" id="MobiDB-lite"/>
    </source>
</evidence>
<feature type="compositionally biased region" description="Polar residues" evidence="1">
    <location>
        <begin position="740"/>
        <end position="751"/>
    </location>
</feature>
<feature type="compositionally biased region" description="Low complexity" evidence="1">
    <location>
        <begin position="381"/>
        <end position="396"/>
    </location>
</feature>
<feature type="compositionally biased region" description="Polar residues" evidence="1">
    <location>
        <begin position="626"/>
        <end position="636"/>
    </location>
</feature>
<reference evidence="2 3" key="1">
    <citation type="journal article" date="2007" name="Nat. Biotechnol.">
        <title>Genome sequence of the lignocellulose-bioconverting and xylose-fermenting yeast Pichia stipitis.</title>
        <authorList>
            <person name="Jeffries T.W."/>
            <person name="Grigoriev I.V."/>
            <person name="Grimwood J."/>
            <person name="Laplaza J.M."/>
            <person name="Aerts A."/>
            <person name="Salamov A."/>
            <person name="Schmutz J."/>
            <person name="Lindquist E."/>
            <person name="Dehal P."/>
            <person name="Shapiro H."/>
            <person name="Jin Y.S."/>
            <person name="Passoth V."/>
            <person name="Richardson P.M."/>
        </authorList>
    </citation>
    <scope>NUCLEOTIDE SEQUENCE [LARGE SCALE GENOMIC DNA]</scope>
    <source>
        <strain evidence="3">ATCC 58785 / CBS 6054 / NBRC 10063 / NRRL Y-11545</strain>
    </source>
</reference>
<feature type="compositionally biased region" description="Low complexity" evidence="1">
    <location>
        <begin position="576"/>
        <end position="585"/>
    </location>
</feature>
<feature type="compositionally biased region" description="Basic and acidic residues" evidence="1">
    <location>
        <begin position="610"/>
        <end position="624"/>
    </location>
</feature>
<sequence length="803" mass="89925">MAMVLLSGTNSYVSSENFSNHSQTNYYHSHPMPSSGSLSRRSGTSRDSLLTPFDRPPVSPEVEHNPFGIVFNTPIAPKPFIQNRTEESIFASRPTLERASYNQIEEAIMQGKHPAIGFHPTRPVNQTVTVIDQSSLNRNGSIVSRSALKHRSSIRSRNKMVRKNELPLGYDSDDNGRIKINRSKSVKFKKKNKFMNYLFPVKRRTSLKYSPLKYTSKPLFSEREQLQQFLGNFTSSDLTKDVIPLQMMMFSYKKLLKVSPELKRARQLFELDEHDNFQHFNAYTKKISDPATERSKVTHRHTYSNIDFNEIVYQKYKNHVFSKKLATVPKLEEEFPNDIHLLNKFEIDQINKKLLLEVLLRRTLAAKIGYRLQKSEYVFATTSSSSTSTSNTDTTSRFPSSQGENEGKPKGSHGKHKKEKDNKKDKSKDQGSDESSSSRESVDTDVLMRRNASLYSEFLPSPQISYSSNIFGDFQFPSQAEGYEPVQDSEYIPSSRLMPLPLKGSSPIGSPESLYVNDFNKAYRNKYKTRNKVDPVENLFSSNFQLMPINRSIVTLSSSGSDKLVTPNPTFRDKNNSSSSKETSSLAKTDNSQHGKRKYTDSTGHTSFFHNKETSSEDSLDKSRQSKPSTNSSLMVPSSVPIVGSSTLATSVAPASILHSPLGQLSSPPSLGYTQISQAYGASYPQTPVSISIIESLNKNGQVTKQSTTSQIVLQTSPEHEVNSLKGSISIAGSNAALSTVSNPSRYATSTKSDRRSPSKSTNSNDSFHYREKSSLSVLSIGADRGFEEKSQSKKVKEVKKEK</sequence>
<dbReference type="AlphaFoldDB" id="A3LSG7"/>
<name>A3LSG7_PICST</name>
<keyword evidence="3" id="KW-1185">Reference proteome</keyword>
<gene>
    <name evidence="2" type="ORF">PICST_31047</name>
</gene>